<feature type="domain" description="HTH cro/C1-type" evidence="1">
    <location>
        <begin position="5"/>
        <end position="59"/>
    </location>
</feature>
<organism evidence="2 3">
    <name type="scientific">Enterocloster citroniae</name>
    <dbReference type="NCBI Taxonomy" id="358743"/>
    <lineage>
        <taxon>Bacteria</taxon>
        <taxon>Bacillati</taxon>
        <taxon>Bacillota</taxon>
        <taxon>Clostridia</taxon>
        <taxon>Lachnospirales</taxon>
        <taxon>Lachnospiraceae</taxon>
        <taxon>Enterocloster</taxon>
    </lineage>
</organism>
<dbReference type="InterPro" id="IPR010982">
    <property type="entry name" value="Lambda_DNA-bd_dom_sf"/>
</dbReference>
<accession>A0AA41FDZ2</accession>
<comment type="caution">
    <text evidence="2">The sequence shown here is derived from an EMBL/GenBank/DDBJ whole genome shotgun (WGS) entry which is preliminary data.</text>
</comment>
<dbReference type="GO" id="GO:0003677">
    <property type="term" value="F:DNA binding"/>
    <property type="evidence" value="ECO:0007669"/>
    <property type="project" value="InterPro"/>
</dbReference>
<dbReference type="Pfam" id="PF01381">
    <property type="entry name" value="HTH_3"/>
    <property type="match status" value="1"/>
</dbReference>
<reference evidence="2" key="1">
    <citation type="journal article" date="2021" name="Gut Microbes">
        <title>A synthetic consortium of 100 gut commensals modulates the composition and function in a colon model of the microbiome of elderly subjects.</title>
        <authorList>
            <person name="Perez M."/>
            <person name="Ntemiri A."/>
            <person name="Tan H."/>
            <person name="Harris H.M.B."/>
            <person name="Roager H.M."/>
            <person name="Ribiere C."/>
            <person name="O'Toole P.W."/>
        </authorList>
    </citation>
    <scope>NUCLEOTIDE SEQUENCE</scope>
    <source>
        <strain evidence="2">MCC335</strain>
    </source>
</reference>
<sequence>MRENLKKARREAGMTQQQIADRLGITVRAYQQIEKGDYLGKIEHWDKLEDLFGIHQRKLRERFPMANKKINRNAE</sequence>
<dbReference type="AlphaFoldDB" id="A0AA41FDZ2"/>
<dbReference type="Gene3D" id="1.10.260.40">
    <property type="entry name" value="lambda repressor-like DNA-binding domains"/>
    <property type="match status" value="1"/>
</dbReference>
<dbReference type="RefSeq" id="WP_215630034.1">
    <property type="nucleotide sequence ID" value="NZ_JAWQDS010000001.1"/>
</dbReference>
<name>A0AA41FDZ2_9FIRM</name>
<dbReference type="Proteomes" id="UP000708338">
    <property type="component" value="Unassembled WGS sequence"/>
</dbReference>
<dbReference type="CDD" id="cd00093">
    <property type="entry name" value="HTH_XRE"/>
    <property type="match status" value="1"/>
</dbReference>
<dbReference type="EMBL" id="WQPS01000007">
    <property type="protein sequence ID" value="MBT9809573.1"/>
    <property type="molecule type" value="Genomic_DNA"/>
</dbReference>
<gene>
    <name evidence="2" type="ORF">GPL26_07930</name>
</gene>
<proteinExistence type="predicted"/>
<evidence type="ECO:0000313" key="2">
    <source>
        <dbReference type="EMBL" id="MBT9809573.1"/>
    </source>
</evidence>
<dbReference type="PROSITE" id="PS50943">
    <property type="entry name" value="HTH_CROC1"/>
    <property type="match status" value="1"/>
</dbReference>
<evidence type="ECO:0000313" key="3">
    <source>
        <dbReference type="Proteomes" id="UP000708338"/>
    </source>
</evidence>
<dbReference type="InterPro" id="IPR001387">
    <property type="entry name" value="Cro/C1-type_HTH"/>
</dbReference>
<protein>
    <submittedName>
        <fullName evidence="2">Helix-turn-helix domain-containing protein</fullName>
    </submittedName>
</protein>
<dbReference type="SMART" id="SM00530">
    <property type="entry name" value="HTH_XRE"/>
    <property type="match status" value="1"/>
</dbReference>
<evidence type="ECO:0000259" key="1">
    <source>
        <dbReference type="PROSITE" id="PS50943"/>
    </source>
</evidence>
<dbReference type="SUPFAM" id="SSF47413">
    <property type="entry name" value="lambda repressor-like DNA-binding domains"/>
    <property type="match status" value="1"/>
</dbReference>